<feature type="signal peptide" evidence="2">
    <location>
        <begin position="1"/>
        <end position="24"/>
    </location>
</feature>
<dbReference type="Gene3D" id="3.90.70.10">
    <property type="entry name" value="Cysteine proteinases"/>
    <property type="match status" value="1"/>
</dbReference>
<dbReference type="InterPro" id="IPR013128">
    <property type="entry name" value="Peptidase_C1A"/>
</dbReference>
<dbReference type="InterPro" id="IPR013201">
    <property type="entry name" value="Prot_inhib_I29"/>
</dbReference>
<evidence type="ECO:0000256" key="1">
    <source>
        <dbReference type="ARBA" id="ARBA00008455"/>
    </source>
</evidence>
<evidence type="ECO:0000259" key="3">
    <source>
        <dbReference type="SMART" id="SM00645"/>
    </source>
</evidence>
<evidence type="ECO:0000313" key="4">
    <source>
        <dbReference type="Proteomes" id="UP000887540"/>
    </source>
</evidence>
<dbReference type="InterPro" id="IPR038765">
    <property type="entry name" value="Papain-like_cys_pep_sf"/>
</dbReference>
<dbReference type="Proteomes" id="UP000887540">
    <property type="component" value="Unplaced"/>
</dbReference>
<dbReference type="Pfam" id="PF08246">
    <property type="entry name" value="Inhibitor_I29"/>
    <property type="match status" value="1"/>
</dbReference>
<evidence type="ECO:0000256" key="2">
    <source>
        <dbReference type="SAM" id="SignalP"/>
    </source>
</evidence>
<feature type="domain" description="Peptidase C1A papain C-terminal" evidence="3">
    <location>
        <begin position="121"/>
        <end position="372"/>
    </location>
</feature>
<comment type="similarity">
    <text evidence="1">Belongs to the peptidase C1 family.</text>
</comment>
<keyword evidence="4" id="KW-1185">Reference proteome</keyword>
<dbReference type="SUPFAM" id="SSF54001">
    <property type="entry name" value="Cysteine proteinases"/>
    <property type="match status" value="1"/>
</dbReference>
<feature type="chain" id="PRO_5036941803" evidence="2">
    <location>
        <begin position="25"/>
        <end position="384"/>
    </location>
</feature>
<dbReference type="InterPro" id="IPR039417">
    <property type="entry name" value="Peptidase_C1A_papain-like"/>
</dbReference>
<protein>
    <submittedName>
        <fullName evidence="5">Peptidase C1A papain C-terminal domain-containing protein</fullName>
    </submittedName>
</protein>
<dbReference type="Pfam" id="PF00112">
    <property type="entry name" value="Peptidase_C1"/>
    <property type="match status" value="1"/>
</dbReference>
<dbReference type="PANTHER" id="PTHR12411">
    <property type="entry name" value="CYSTEINE PROTEASE FAMILY C1-RELATED"/>
    <property type="match status" value="1"/>
</dbReference>
<dbReference type="SMART" id="SM00645">
    <property type="entry name" value="Pept_C1"/>
    <property type="match status" value="1"/>
</dbReference>
<evidence type="ECO:0000313" key="5">
    <source>
        <dbReference type="WBParaSite" id="ACRNAN_scaffold1941.g18032.t1"/>
    </source>
</evidence>
<name>A0A914D7N3_9BILA</name>
<dbReference type="WBParaSite" id="ACRNAN_scaffold1941.g18032.t1">
    <property type="protein sequence ID" value="ACRNAN_scaffold1941.g18032.t1"/>
    <property type="gene ID" value="ACRNAN_scaffold1941.g18032"/>
</dbReference>
<accession>A0A914D7N3</accession>
<organism evidence="4 5">
    <name type="scientific">Acrobeloides nanus</name>
    <dbReference type="NCBI Taxonomy" id="290746"/>
    <lineage>
        <taxon>Eukaryota</taxon>
        <taxon>Metazoa</taxon>
        <taxon>Ecdysozoa</taxon>
        <taxon>Nematoda</taxon>
        <taxon>Chromadorea</taxon>
        <taxon>Rhabditida</taxon>
        <taxon>Tylenchina</taxon>
        <taxon>Cephalobomorpha</taxon>
        <taxon>Cephaloboidea</taxon>
        <taxon>Cephalobidae</taxon>
        <taxon>Acrobeloides</taxon>
    </lineage>
</organism>
<dbReference type="InterPro" id="IPR000668">
    <property type="entry name" value="Peptidase_C1A_C"/>
</dbReference>
<proteinExistence type="inferred from homology"/>
<dbReference type="CDD" id="cd02248">
    <property type="entry name" value="Peptidase_C1A"/>
    <property type="match status" value="1"/>
</dbReference>
<reference evidence="5" key="1">
    <citation type="submission" date="2022-11" db="UniProtKB">
        <authorList>
            <consortium name="WormBaseParasite"/>
        </authorList>
    </citation>
    <scope>IDENTIFICATION</scope>
</reference>
<dbReference type="AlphaFoldDB" id="A0A914D7N3"/>
<dbReference type="GO" id="GO:0008234">
    <property type="term" value="F:cysteine-type peptidase activity"/>
    <property type="evidence" value="ECO:0007669"/>
    <property type="project" value="InterPro"/>
</dbReference>
<sequence>MVSQTFVFLALVEMSIFLFKFGTSKQDDVETKWSDFKNKFNKKYASQKLHDYRRQVFAANLVRIAAAQNKAKAQNSNRFLGNEHHFLAPSTNAQERSQNQRVFRREAKLNLKVKRQANTVAYTTFDYNAYGVVTPVKDQGVCGGTHAFVFTGLMESAVLRKYGINTNLSEQVILDCVGTYNQGNWDNAGCSGGNLWSESNGVVNSTVYPYTQAAFVNGTNGTCNWSWVNNTSVRQYHPTGWAVWTPAYGGYTSGTLPYNATTDQRLVFNLQTIGPLSQPIYVTWDFQYYLDGIWNPTDQDCIGNVGLHAMIITGYGYGNESSNLYYTDNTTTQNFWISKNSFGTGWGINGYMYVIKDSPNLCTQNFNSSSTFDYIGVAANFTGN</sequence>
<dbReference type="GO" id="GO:0006508">
    <property type="term" value="P:proteolysis"/>
    <property type="evidence" value="ECO:0007669"/>
    <property type="project" value="InterPro"/>
</dbReference>
<keyword evidence="2" id="KW-0732">Signal</keyword>